<feature type="domain" description="Carboxyltransferase" evidence="4">
    <location>
        <begin position="5"/>
        <end position="206"/>
    </location>
</feature>
<dbReference type="PANTHER" id="PTHR34698:SF2">
    <property type="entry name" value="5-OXOPROLINASE SUBUNIT B"/>
    <property type="match status" value="1"/>
</dbReference>
<evidence type="ECO:0000259" key="4">
    <source>
        <dbReference type="SMART" id="SM00796"/>
    </source>
</evidence>
<dbReference type="EMBL" id="LQRT01000003">
    <property type="protein sequence ID" value="KZS41857.1"/>
    <property type="molecule type" value="Genomic_DNA"/>
</dbReference>
<evidence type="ECO:0000256" key="3">
    <source>
        <dbReference type="ARBA" id="ARBA00022840"/>
    </source>
</evidence>
<keyword evidence="2 5" id="KW-0378">Hydrolase</keyword>
<dbReference type="PANTHER" id="PTHR34698">
    <property type="entry name" value="5-OXOPROLINASE SUBUNIT B"/>
    <property type="match status" value="1"/>
</dbReference>
<keyword evidence="6" id="KW-1185">Reference proteome</keyword>
<sequence length="241" mass="27843">MKYDLQYKRYSESAILIEWPSQIDENILQDLLLFKKNIERIYIKEIVEVISAYNSLLIYYNRTIENVYSKIFDLKELYLSINDVLMQKNRLWKIPVCYSLKLAPDLGSFLKAKALTIDELIVLHTTPLYRVYFLGFLPGFFYLGGLNEKLNLPRKTTPALKVAKGSVAIGGNQTGVYPSDSPGGWHVIGRSPIDFFDLKKDAPCFVEPNDLIQFMSVEESEYNDIRTQIFNDMFSLNPIEL</sequence>
<evidence type="ECO:0000256" key="1">
    <source>
        <dbReference type="ARBA" id="ARBA00022741"/>
    </source>
</evidence>
<organism evidence="5 6">
    <name type="scientific">Aquimarina aggregata</name>
    <dbReference type="NCBI Taxonomy" id="1642818"/>
    <lineage>
        <taxon>Bacteria</taxon>
        <taxon>Pseudomonadati</taxon>
        <taxon>Bacteroidota</taxon>
        <taxon>Flavobacteriia</taxon>
        <taxon>Flavobacteriales</taxon>
        <taxon>Flavobacteriaceae</taxon>
        <taxon>Aquimarina</taxon>
    </lineage>
</organism>
<evidence type="ECO:0000313" key="5">
    <source>
        <dbReference type="EMBL" id="KZS41857.1"/>
    </source>
</evidence>
<evidence type="ECO:0000256" key="2">
    <source>
        <dbReference type="ARBA" id="ARBA00022801"/>
    </source>
</evidence>
<dbReference type="SUPFAM" id="SSF50891">
    <property type="entry name" value="Cyclophilin-like"/>
    <property type="match status" value="1"/>
</dbReference>
<dbReference type="SUPFAM" id="SSF160467">
    <property type="entry name" value="PH0987 N-terminal domain-like"/>
    <property type="match status" value="1"/>
</dbReference>
<protein>
    <submittedName>
        <fullName evidence="5">Allophanate hydrolase</fullName>
    </submittedName>
</protein>
<reference evidence="5 6" key="1">
    <citation type="submission" date="2016-01" db="EMBL/GenBank/DDBJ databases">
        <title>The draft genome sequence of Aquimarina sp. RZW4-3-2.</title>
        <authorList>
            <person name="Wang Y."/>
        </authorList>
    </citation>
    <scope>NUCLEOTIDE SEQUENCE [LARGE SCALE GENOMIC DNA]</scope>
    <source>
        <strain evidence="5 6">RZW4-3-2</strain>
    </source>
</reference>
<comment type="caution">
    <text evidence="5">The sequence shown here is derived from an EMBL/GenBank/DDBJ whole genome shotgun (WGS) entry which is preliminary data.</text>
</comment>
<dbReference type="GO" id="GO:0016787">
    <property type="term" value="F:hydrolase activity"/>
    <property type="evidence" value="ECO:0007669"/>
    <property type="project" value="UniProtKB-KW"/>
</dbReference>
<keyword evidence="1" id="KW-0547">Nucleotide-binding</keyword>
<gene>
    <name evidence="5" type="ORF">AWE51_20030</name>
</gene>
<keyword evidence="3" id="KW-0067">ATP-binding</keyword>
<dbReference type="Pfam" id="PF02682">
    <property type="entry name" value="CT_C_D"/>
    <property type="match status" value="1"/>
</dbReference>
<dbReference type="Gene3D" id="2.40.100.10">
    <property type="entry name" value="Cyclophilin-like"/>
    <property type="match status" value="1"/>
</dbReference>
<dbReference type="GO" id="GO:0005524">
    <property type="term" value="F:ATP binding"/>
    <property type="evidence" value="ECO:0007669"/>
    <property type="project" value="UniProtKB-KW"/>
</dbReference>
<evidence type="ECO:0000313" key="6">
    <source>
        <dbReference type="Proteomes" id="UP000076715"/>
    </source>
</evidence>
<dbReference type="RefSeq" id="WP_066311660.1">
    <property type="nucleotide sequence ID" value="NZ_LQRT01000003.1"/>
</dbReference>
<dbReference type="AlphaFoldDB" id="A0A163BWQ8"/>
<dbReference type="InterPro" id="IPR029000">
    <property type="entry name" value="Cyclophilin-like_dom_sf"/>
</dbReference>
<dbReference type="Gene3D" id="3.30.1360.40">
    <property type="match status" value="1"/>
</dbReference>
<dbReference type="SMART" id="SM00796">
    <property type="entry name" value="AHS1"/>
    <property type="match status" value="1"/>
</dbReference>
<dbReference type="STRING" id="1642818.AWE51_20030"/>
<proteinExistence type="predicted"/>
<name>A0A163BWQ8_9FLAO</name>
<dbReference type="InterPro" id="IPR010016">
    <property type="entry name" value="PxpB"/>
</dbReference>
<dbReference type="OrthoDB" id="9778567at2"/>
<dbReference type="NCBIfam" id="TIGR00370">
    <property type="entry name" value="5-oxoprolinase subunit PxpB"/>
    <property type="match status" value="1"/>
</dbReference>
<dbReference type="InterPro" id="IPR003833">
    <property type="entry name" value="CT_C_D"/>
</dbReference>
<dbReference type="Proteomes" id="UP000076715">
    <property type="component" value="Unassembled WGS sequence"/>
</dbReference>
<accession>A0A163BWQ8</accession>